<comment type="caution">
    <text evidence="1">The sequence shown here is derived from an EMBL/GenBank/DDBJ whole genome shotgun (WGS) entry which is preliminary data.</text>
</comment>
<organism evidence="1 2">
    <name type="scientific">Streptomyces europaeiscabiei</name>
    <dbReference type="NCBI Taxonomy" id="146819"/>
    <lineage>
        <taxon>Bacteria</taxon>
        <taxon>Bacillati</taxon>
        <taxon>Actinomycetota</taxon>
        <taxon>Actinomycetes</taxon>
        <taxon>Kitasatosporales</taxon>
        <taxon>Streptomycetaceae</taxon>
        <taxon>Streptomyces</taxon>
    </lineage>
</organism>
<protein>
    <submittedName>
        <fullName evidence="1">Uncharacterized protein</fullName>
    </submittedName>
</protein>
<gene>
    <name evidence="1" type="ORF">PV662_27705</name>
</gene>
<evidence type="ECO:0000313" key="1">
    <source>
        <dbReference type="EMBL" id="MDX3703480.1"/>
    </source>
</evidence>
<proteinExistence type="predicted"/>
<reference evidence="1 2" key="1">
    <citation type="journal article" date="2023" name="Microb. Genom.">
        <title>Mesoterricola silvestris gen. nov., sp. nov., Mesoterricola sediminis sp. nov., Geothrix oryzae sp. nov., Geothrix edaphica sp. nov., Geothrix rubra sp. nov., and Geothrix limicola sp. nov., six novel members of Acidobacteriota isolated from soils.</title>
        <authorList>
            <person name="Weisberg A.J."/>
            <person name="Pearce E."/>
            <person name="Kramer C.G."/>
            <person name="Chang J.H."/>
            <person name="Clarke C.R."/>
        </authorList>
    </citation>
    <scope>NUCLEOTIDE SEQUENCE [LARGE SCALE GENOMIC DNA]</scope>
    <source>
        <strain evidence="1 2">ID09-01A</strain>
    </source>
</reference>
<accession>A0ABU4NK09</accession>
<evidence type="ECO:0000313" key="2">
    <source>
        <dbReference type="Proteomes" id="UP001271274"/>
    </source>
</evidence>
<dbReference type="Proteomes" id="UP001271274">
    <property type="component" value="Unassembled WGS sequence"/>
</dbReference>
<dbReference type="RefSeq" id="WP_046709861.1">
    <property type="nucleotide sequence ID" value="NZ_JARAUR010000286.1"/>
</dbReference>
<name>A0ABU4NK09_9ACTN</name>
<sequence>MGIYLVSVGAEQWFGGDEGDWGHVASALDEELGRRGLPAYESVPGEAALARGSKLSPLSFEEKLIPPMDGFTRLCAEHLTPEETDTLLGWTVLVPLSLDEDIRLDVEAGYDSADGEPTVVVGAPQVLALAERLATVVELPAETPAACENLELTMWFWDGAAKELAATRPGPWADDLDTAFYVALYLRAAQHSIRRGCPMIYS</sequence>
<keyword evidence="2" id="KW-1185">Reference proteome</keyword>
<dbReference type="EMBL" id="JARAYU010000011">
    <property type="protein sequence ID" value="MDX3703480.1"/>
    <property type="molecule type" value="Genomic_DNA"/>
</dbReference>